<dbReference type="EMBL" id="JABCRI010000019">
    <property type="protein sequence ID" value="KAF8388703.1"/>
    <property type="molecule type" value="Genomic_DNA"/>
</dbReference>
<evidence type="ECO:0000313" key="5">
    <source>
        <dbReference type="EMBL" id="KAF8388703.1"/>
    </source>
</evidence>
<comment type="similarity">
    <text evidence="1">Belongs to the FLZ family.</text>
</comment>
<feature type="domain" description="FLZ-type" evidence="4">
    <location>
        <begin position="145"/>
        <end position="188"/>
    </location>
</feature>
<accession>A0A834YL34</accession>
<dbReference type="PROSITE" id="PS51795">
    <property type="entry name" value="ZF_FLZ"/>
    <property type="match status" value="1"/>
</dbReference>
<evidence type="ECO:0000256" key="3">
    <source>
        <dbReference type="PROSITE-ProRule" id="PRU01131"/>
    </source>
</evidence>
<protein>
    <recommendedName>
        <fullName evidence="4">FLZ-type domain-containing protein</fullName>
    </recommendedName>
</protein>
<name>A0A834YL34_TETSI</name>
<keyword evidence="6" id="KW-1185">Reference proteome</keyword>
<proteinExistence type="inferred from homology"/>
<dbReference type="InterPro" id="IPR044604">
    <property type="entry name" value="FLZ12/13/14"/>
</dbReference>
<reference evidence="5 6" key="1">
    <citation type="submission" date="2020-04" db="EMBL/GenBank/DDBJ databases">
        <title>Plant Genome Project.</title>
        <authorList>
            <person name="Zhang R.-G."/>
        </authorList>
    </citation>
    <scope>NUCLEOTIDE SEQUENCE [LARGE SCALE GENOMIC DNA]</scope>
    <source>
        <strain evidence="5">YNK0</strain>
        <tissue evidence="5">Leaf</tissue>
    </source>
</reference>
<sequence length="218" mass="23851">MLGKRSRPVNGKLPDPLVFGDRTSSPAVITSPKSPLDFKIRSPRGLKNCDLGGVGLGIVAALEKSGGCRGETPPKFIVGSLNLNRYDPIPVGSSKTMGYRENNIARDSKAGHDRSGFDRRCKNVGVFSESPPEYSQVFPAIPMSDFLSSCHLCRKKLHGQDIYMYRGEKAFCSTECRYRQIVNDERKEKCGSEASRSADMSGSPYARGQIFSTGIFAT</sequence>
<dbReference type="AlphaFoldDB" id="A0A834YL34"/>
<evidence type="ECO:0000313" key="6">
    <source>
        <dbReference type="Proteomes" id="UP000655225"/>
    </source>
</evidence>
<comment type="caution">
    <text evidence="5">The sequence shown here is derived from an EMBL/GenBank/DDBJ whole genome shotgun (WGS) entry which is preliminary data.</text>
</comment>
<dbReference type="InterPro" id="IPR007650">
    <property type="entry name" value="Zf-FLZ_dom"/>
</dbReference>
<dbReference type="Pfam" id="PF04570">
    <property type="entry name" value="zf-FLZ"/>
    <property type="match status" value="1"/>
</dbReference>
<dbReference type="OMA" id="QFMSHER"/>
<gene>
    <name evidence="5" type="ORF">HHK36_025383</name>
</gene>
<dbReference type="PANTHER" id="PTHR47208">
    <property type="entry name" value="OS02G0174800 PROTEIN"/>
    <property type="match status" value="1"/>
</dbReference>
<dbReference type="PANTHER" id="PTHR47208:SF5">
    <property type="entry name" value="FCS-LIKE ZINC FINGER 12-RELATED"/>
    <property type="match status" value="1"/>
</dbReference>
<feature type="zinc finger region" description="FLZ-type" evidence="3">
    <location>
        <begin position="145"/>
        <end position="188"/>
    </location>
</feature>
<dbReference type="Proteomes" id="UP000655225">
    <property type="component" value="Unassembled WGS sequence"/>
</dbReference>
<evidence type="ECO:0000256" key="2">
    <source>
        <dbReference type="ARBA" id="ARBA00022723"/>
    </source>
</evidence>
<dbReference type="OrthoDB" id="1932717at2759"/>
<organism evidence="5 6">
    <name type="scientific">Tetracentron sinense</name>
    <name type="common">Spur-leaf</name>
    <dbReference type="NCBI Taxonomy" id="13715"/>
    <lineage>
        <taxon>Eukaryota</taxon>
        <taxon>Viridiplantae</taxon>
        <taxon>Streptophyta</taxon>
        <taxon>Embryophyta</taxon>
        <taxon>Tracheophyta</taxon>
        <taxon>Spermatophyta</taxon>
        <taxon>Magnoliopsida</taxon>
        <taxon>Trochodendrales</taxon>
        <taxon>Trochodendraceae</taxon>
        <taxon>Tetracentron</taxon>
    </lineage>
</organism>
<evidence type="ECO:0000259" key="4">
    <source>
        <dbReference type="PROSITE" id="PS51795"/>
    </source>
</evidence>
<keyword evidence="2" id="KW-0479">Metal-binding</keyword>
<dbReference type="GO" id="GO:0046872">
    <property type="term" value="F:metal ion binding"/>
    <property type="evidence" value="ECO:0007669"/>
    <property type="project" value="UniProtKB-KW"/>
</dbReference>
<evidence type="ECO:0000256" key="1">
    <source>
        <dbReference type="ARBA" id="ARBA00009374"/>
    </source>
</evidence>